<protein>
    <recommendedName>
        <fullName evidence="2">F-box domain-containing protein</fullName>
    </recommendedName>
</protein>
<evidence type="ECO:0000256" key="1">
    <source>
        <dbReference type="SAM" id="MobiDB-lite"/>
    </source>
</evidence>
<feature type="region of interest" description="Disordered" evidence="1">
    <location>
        <begin position="398"/>
        <end position="430"/>
    </location>
</feature>
<feature type="compositionally biased region" description="Low complexity" evidence="1">
    <location>
        <begin position="399"/>
        <end position="413"/>
    </location>
</feature>
<dbReference type="AlphaFoldDB" id="A0A6A5UXY3"/>
<dbReference type="Pfam" id="PF12937">
    <property type="entry name" value="F-box-like"/>
    <property type="match status" value="1"/>
</dbReference>
<gene>
    <name evidence="3" type="ORF">BU23DRAFT_545137</name>
</gene>
<evidence type="ECO:0000313" key="3">
    <source>
        <dbReference type="EMBL" id="KAF1965937.1"/>
    </source>
</evidence>
<dbReference type="OrthoDB" id="5311681at2759"/>
<dbReference type="Proteomes" id="UP000800036">
    <property type="component" value="Unassembled WGS sequence"/>
</dbReference>
<feature type="domain" description="F-box" evidence="2">
    <location>
        <begin position="62"/>
        <end position="105"/>
    </location>
</feature>
<dbReference type="Gene3D" id="3.80.10.10">
    <property type="entry name" value="Ribonuclease Inhibitor"/>
    <property type="match status" value="1"/>
</dbReference>
<feature type="compositionally biased region" description="Low complexity" evidence="1">
    <location>
        <begin position="9"/>
        <end position="25"/>
    </location>
</feature>
<dbReference type="InterPro" id="IPR032675">
    <property type="entry name" value="LRR_dom_sf"/>
</dbReference>
<evidence type="ECO:0000259" key="2">
    <source>
        <dbReference type="Pfam" id="PF12937"/>
    </source>
</evidence>
<dbReference type="InterPro" id="IPR036047">
    <property type="entry name" value="F-box-like_dom_sf"/>
</dbReference>
<keyword evidence="4" id="KW-1185">Reference proteome</keyword>
<organism evidence="3 4">
    <name type="scientific">Bimuria novae-zelandiae CBS 107.79</name>
    <dbReference type="NCBI Taxonomy" id="1447943"/>
    <lineage>
        <taxon>Eukaryota</taxon>
        <taxon>Fungi</taxon>
        <taxon>Dikarya</taxon>
        <taxon>Ascomycota</taxon>
        <taxon>Pezizomycotina</taxon>
        <taxon>Dothideomycetes</taxon>
        <taxon>Pleosporomycetidae</taxon>
        <taxon>Pleosporales</taxon>
        <taxon>Massarineae</taxon>
        <taxon>Didymosphaeriaceae</taxon>
        <taxon>Bimuria</taxon>
    </lineage>
</organism>
<dbReference type="EMBL" id="ML976753">
    <property type="protein sequence ID" value="KAF1965937.1"/>
    <property type="molecule type" value="Genomic_DNA"/>
</dbReference>
<reference evidence="3" key="1">
    <citation type="journal article" date="2020" name="Stud. Mycol.">
        <title>101 Dothideomycetes genomes: a test case for predicting lifestyles and emergence of pathogens.</title>
        <authorList>
            <person name="Haridas S."/>
            <person name="Albert R."/>
            <person name="Binder M."/>
            <person name="Bloem J."/>
            <person name="Labutti K."/>
            <person name="Salamov A."/>
            <person name="Andreopoulos B."/>
            <person name="Baker S."/>
            <person name="Barry K."/>
            <person name="Bills G."/>
            <person name="Bluhm B."/>
            <person name="Cannon C."/>
            <person name="Castanera R."/>
            <person name="Culley D."/>
            <person name="Daum C."/>
            <person name="Ezra D."/>
            <person name="Gonzalez J."/>
            <person name="Henrissat B."/>
            <person name="Kuo A."/>
            <person name="Liang C."/>
            <person name="Lipzen A."/>
            <person name="Lutzoni F."/>
            <person name="Magnuson J."/>
            <person name="Mondo S."/>
            <person name="Nolan M."/>
            <person name="Ohm R."/>
            <person name="Pangilinan J."/>
            <person name="Park H.-J."/>
            <person name="Ramirez L."/>
            <person name="Alfaro M."/>
            <person name="Sun H."/>
            <person name="Tritt A."/>
            <person name="Yoshinaga Y."/>
            <person name="Zwiers L.-H."/>
            <person name="Turgeon B."/>
            <person name="Goodwin S."/>
            <person name="Spatafora J."/>
            <person name="Crous P."/>
            <person name="Grigoriev I."/>
        </authorList>
    </citation>
    <scope>NUCLEOTIDE SEQUENCE</scope>
    <source>
        <strain evidence="3">CBS 107.79</strain>
    </source>
</reference>
<dbReference type="SUPFAM" id="SSF81383">
    <property type="entry name" value="F-box domain"/>
    <property type="match status" value="1"/>
</dbReference>
<feature type="region of interest" description="Disordered" evidence="1">
    <location>
        <begin position="1"/>
        <end position="28"/>
    </location>
</feature>
<proteinExistence type="predicted"/>
<accession>A0A6A5UXY3</accession>
<evidence type="ECO:0000313" key="4">
    <source>
        <dbReference type="Proteomes" id="UP000800036"/>
    </source>
</evidence>
<feature type="compositionally biased region" description="Polar residues" evidence="1">
    <location>
        <begin position="414"/>
        <end position="430"/>
    </location>
</feature>
<sequence>MPTPRPAQANATTPSSKSSNATAKATAKEHFAELSHEPPITAPAHSWFTSPVRSHAYGHGRELPLHLIQLILEYLDDAADLARVTRTSRLFYYMTLPHLYEEVTLRTYADIRYVNGRPTGYGSGSPFAMGLNTLVSRNFTDYVQTFRVIGEWREHDVDDYTKGRVPDNSMVLQIAMRAALDKMKNLKTFAWELNTKPLQTVYEGLMQKSSLTTLILRFPARRIPRPTAIVPPLPNLTTLVCYDIDPLSSPDNISLLLLASKKLENLKMHFNPRMRETGEESIQLSTYFGRCLAANYSLNLRRFALYNMLTRYQGEGYERLLDNEVLEEVTMINCGGSSDPMTVFLDDTWRLNPNQPVPENLKMLRADSVEPEQIATLNKFHGLERVYLVNKSNASKINSAAQTPTSPTATTTPNLNGHNTSSAAVTPRSVTESECKSVAGDVLASIQSNHQTMRHLLLLDHWILSDDVLFKLCQKLPRLEQLGFACQVPHMESLRHIISLVPNLWALRLLVGSGSAFQAHIDVLDMDMQKFAFATELWRPEYRKIKYLGLGNKALKLGDVVWPQGKGKARADGDGQGGSPFSRSIIELRRGPFRKMEYVDPKSLSWIEIWGMDSTEFEAKFP</sequence>
<name>A0A6A5UXY3_9PLEO</name>
<dbReference type="InterPro" id="IPR001810">
    <property type="entry name" value="F-box_dom"/>
</dbReference>